<feature type="region of interest" description="Disordered" evidence="5">
    <location>
        <begin position="160"/>
        <end position="182"/>
    </location>
</feature>
<organism evidence="7 8">
    <name type="scientific">Halomonas llamarensis</name>
    <dbReference type="NCBI Taxonomy" id="2945104"/>
    <lineage>
        <taxon>Bacteria</taxon>
        <taxon>Pseudomonadati</taxon>
        <taxon>Pseudomonadota</taxon>
        <taxon>Gammaproteobacteria</taxon>
        <taxon>Oceanospirillales</taxon>
        <taxon>Halomonadaceae</taxon>
        <taxon>Halomonas</taxon>
    </lineage>
</organism>
<dbReference type="InterPro" id="IPR052719">
    <property type="entry name" value="CvpA-like"/>
</dbReference>
<accession>A0ABT0STE5</accession>
<keyword evidence="2 6" id="KW-0812">Transmembrane</keyword>
<dbReference type="Pfam" id="PF02674">
    <property type="entry name" value="Colicin_V"/>
    <property type="match status" value="1"/>
</dbReference>
<feature type="transmembrane region" description="Helical" evidence="6">
    <location>
        <begin position="104"/>
        <end position="125"/>
    </location>
</feature>
<keyword evidence="4 6" id="KW-0472">Membrane</keyword>
<comment type="caution">
    <text evidence="7">The sequence shown here is derived from an EMBL/GenBank/DDBJ whole genome shotgun (WGS) entry which is preliminary data.</text>
</comment>
<evidence type="ECO:0000256" key="6">
    <source>
        <dbReference type="SAM" id="Phobius"/>
    </source>
</evidence>
<gene>
    <name evidence="7" type="ORF">M8006_14160</name>
</gene>
<dbReference type="Proteomes" id="UP001165308">
    <property type="component" value="Unassembled WGS sequence"/>
</dbReference>
<evidence type="ECO:0000313" key="8">
    <source>
        <dbReference type="Proteomes" id="UP001165308"/>
    </source>
</evidence>
<dbReference type="PANTHER" id="PTHR36926:SF1">
    <property type="entry name" value="COLICIN V PRODUCTION PROTEIN"/>
    <property type="match status" value="1"/>
</dbReference>
<dbReference type="RefSeq" id="WP_250083277.1">
    <property type="nucleotide sequence ID" value="NZ_JAMJPJ010000028.1"/>
</dbReference>
<evidence type="ECO:0000313" key="7">
    <source>
        <dbReference type="EMBL" id="MCL7931109.1"/>
    </source>
</evidence>
<evidence type="ECO:0000256" key="4">
    <source>
        <dbReference type="ARBA" id="ARBA00023136"/>
    </source>
</evidence>
<evidence type="ECO:0000256" key="5">
    <source>
        <dbReference type="SAM" id="MobiDB-lite"/>
    </source>
</evidence>
<dbReference type="PANTHER" id="PTHR36926">
    <property type="entry name" value="COLICIN V PRODUCTION PROTEIN"/>
    <property type="match status" value="1"/>
</dbReference>
<name>A0ABT0STE5_9GAMM</name>
<sequence length="182" mass="19690">MALTWIDALFLAVLALSMLAGFVRGLVREALGLAAWVVALLVARVLAEPVAELMTGFIESFDARLVLAFVLVIFAVILLCGIVIRGVHAAVVWVGMGFLNRLAGAAFGAARGAAILLVATILITLTPLMELQAWQQASLRPSFEQLRDWAVSQLDQWEGSLPQAPDSLSEIPLPDFRPRDEE</sequence>
<dbReference type="EMBL" id="JAMJPJ010000028">
    <property type="protein sequence ID" value="MCL7931109.1"/>
    <property type="molecule type" value="Genomic_DNA"/>
</dbReference>
<evidence type="ECO:0000256" key="1">
    <source>
        <dbReference type="ARBA" id="ARBA00004141"/>
    </source>
</evidence>
<keyword evidence="3 6" id="KW-1133">Transmembrane helix</keyword>
<dbReference type="InterPro" id="IPR003825">
    <property type="entry name" value="Colicin-V_CvpA"/>
</dbReference>
<proteinExistence type="predicted"/>
<protein>
    <submittedName>
        <fullName evidence="7">CvpA family protein</fullName>
    </submittedName>
</protein>
<evidence type="ECO:0000256" key="3">
    <source>
        <dbReference type="ARBA" id="ARBA00022989"/>
    </source>
</evidence>
<feature type="transmembrane region" description="Helical" evidence="6">
    <location>
        <begin position="35"/>
        <end position="58"/>
    </location>
</feature>
<keyword evidence="8" id="KW-1185">Reference proteome</keyword>
<reference evidence="7" key="1">
    <citation type="submission" date="2022-05" db="EMBL/GenBank/DDBJ databases">
        <title>Halomonas geminus sp. nov. and Halomonas llamarensis sp. nov. isolated from high-altitude salars of the Atacama Desert.</title>
        <authorList>
            <person name="Hintersatz C."/>
            <person name="Rojas L.A."/>
            <person name="Wei T.-S."/>
            <person name="Kutschke S."/>
            <person name="Lehmann F."/>
            <person name="Jain R."/>
            <person name="Pollmann K."/>
        </authorList>
    </citation>
    <scope>NUCLEOTIDE SEQUENCE</scope>
    <source>
        <strain evidence="7">ATCHA</strain>
    </source>
</reference>
<comment type="subcellular location">
    <subcellularLocation>
        <location evidence="1">Membrane</location>
        <topology evidence="1">Multi-pass membrane protein</topology>
    </subcellularLocation>
</comment>
<feature type="transmembrane region" description="Helical" evidence="6">
    <location>
        <begin position="65"/>
        <end position="84"/>
    </location>
</feature>
<evidence type="ECO:0000256" key="2">
    <source>
        <dbReference type="ARBA" id="ARBA00022692"/>
    </source>
</evidence>